<proteinExistence type="predicted"/>
<organism evidence="1 2">
    <name type="scientific">Ameca splendens</name>
    <dbReference type="NCBI Taxonomy" id="208324"/>
    <lineage>
        <taxon>Eukaryota</taxon>
        <taxon>Metazoa</taxon>
        <taxon>Chordata</taxon>
        <taxon>Craniata</taxon>
        <taxon>Vertebrata</taxon>
        <taxon>Euteleostomi</taxon>
        <taxon>Actinopterygii</taxon>
        <taxon>Neopterygii</taxon>
        <taxon>Teleostei</taxon>
        <taxon>Neoteleostei</taxon>
        <taxon>Acanthomorphata</taxon>
        <taxon>Ovalentaria</taxon>
        <taxon>Atherinomorphae</taxon>
        <taxon>Cyprinodontiformes</taxon>
        <taxon>Goodeidae</taxon>
        <taxon>Ameca</taxon>
    </lineage>
</organism>
<accession>A0ABV0YV26</accession>
<name>A0ABV0YV26_9TELE</name>
<dbReference type="Proteomes" id="UP001469553">
    <property type="component" value="Unassembled WGS sequence"/>
</dbReference>
<comment type="caution">
    <text evidence="1">The sequence shown here is derived from an EMBL/GenBank/DDBJ whole genome shotgun (WGS) entry which is preliminary data.</text>
</comment>
<keyword evidence="2" id="KW-1185">Reference proteome</keyword>
<evidence type="ECO:0000313" key="1">
    <source>
        <dbReference type="EMBL" id="MEQ2297286.1"/>
    </source>
</evidence>
<evidence type="ECO:0000313" key="2">
    <source>
        <dbReference type="Proteomes" id="UP001469553"/>
    </source>
</evidence>
<reference evidence="1 2" key="1">
    <citation type="submission" date="2021-06" db="EMBL/GenBank/DDBJ databases">
        <authorList>
            <person name="Palmer J.M."/>
        </authorList>
    </citation>
    <scope>NUCLEOTIDE SEQUENCE [LARGE SCALE GENOMIC DNA]</scope>
    <source>
        <strain evidence="1 2">AS_MEX2019</strain>
        <tissue evidence="1">Muscle</tissue>
    </source>
</reference>
<protein>
    <submittedName>
        <fullName evidence="1">Uncharacterized protein</fullName>
    </submittedName>
</protein>
<gene>
    <name evidence="1" type="ORF">AMECASPLE_033319</name>
</gene>
<dbReference type="EMBL" id="JAHRIP010042117">
    <property type="protein sequence ID" value="MEQ2297286.1"/>
    <property type="molecule type" value="Genomic_DNA"/>
</dbReference>
<sequence length="105" mass="12246">MDQQDVCAKEKVAEAGWEAERDLDERDWERCSSHRLCSTTHFQLMSSINFMLPVFEKLYKYAEQSDDKFLSQATASKGNYQVTLRSRQILMAFIIVHRRTAGTHL</sequence>